<evidence type="ECO:0000313" key="3">
    <source>
        <dbReference type="EMBL" id="CAD8352373.1"/>
    </source>
</evidence>
<feature type="region of interest" description="Disordered" evidence="1">
    <location>
        <begin position="426"/>
        <end position="462"/>
    </location>
</feature>
<keyword evidence="2" id="KW-0732">Signal</keyword>
<organism evidence="3">
    <name type="scientific">Pyrodinium bahamense</name>
    <dbReference type="NCBI Taxonomy" id="73915"/>
    <lineage>
        <taxon>Eukaryota</taxon>
        <taxon>Sar</taxon>
        <taxon>Alveolata</taxon>
        <taxon>Dinophyceae</taxon>
        <taxon>Gonyaulacales</taxon>
        <taxon>Pyrocystaceae</taxon>
        <taxon>Pyrodinium</taxon>
    </lineage>
</organism>
<feature type="region of interest" description="Disordered" evidence="1">
    <location>
        <begin position="357"/>
        <end position="378"/>
    </location>
</feature>
<evidence type="ECO:0000256" key="2">
    <source>
        <dbReference type="SAM" id="SignalP"/>
    </source>
</evidence>
<name>A0A7S0A457_9DINO</name>
<dbReference type="EMBL" id="HBEG01012759">
    <property type="protein sequence ID" value="CAD8352373.1"/>
    <property type="molecule type" value="Transcribed_RNA"/>
</dbReference>
<accession>A0A7S0A457</accession>
<protein>
    <submittedName>
        <fullName evidence="3">Uncharacterized protein</fullName>
    </submittedName>
</protein>
<feature type="signal peptide" evidence="2">
    <location>
        <begin position="1"/>
        <end position="16"/>
    </location>
</feature>
<dbReference type="AlphaFoldDB" id="A0A7S0A457"/>
<reference evidence="3" key="1">
    <citation type="submission" date="2021-01" db="EMBL/GenBank/DDBJ databases">
        <authorList>
            <person name="Corre E."/>
            <person name="Pelletier E."/>
            <person name="Niang G."/>
            <person name="Scheremetjew M."/>
            <person name="Finn R."/>
            <person name="Kale V."/>
            <person name="Holt S."/>
            <person name="Cochrane G."/>
            <person name="Meng A."/>
            <person name="Brown T."/>
            <person name="Cohen L."/>
        </authorList>
    </citation>
    <scope>NUCLEOTIDE SEQUENCE</scope>
    <source>
        <strain evidence="3">Pbaha01</strain>
    </source>
</reference>
<evidence type="ECO:0000256" key="1">
    <source>
        <dbReference type="SAM" id="MobiDB-lite"/>
    </source>
</evidence>
<gene>
    <name evidence="3" type="ORF">PBAH0796_LOCUS7740</name>
</gene>
<feature type="chain" id="PRO_5030549801" evidence="2">
    <location>
        <begin position="17"/>
        <end position="462"/>
    </location>
</feature>
<sequence>MARALCFLLLVVCAQCQVYDFCTVGVPKADFAEDEGVPSIEVILAVAPLFSTNPKIGSSLGQLGLYHTAIILAQGSGTSRHYWTLEFDSTKGSIIHGAVPTIRGEQLSWDNDARYCLTDGLLWGRGHWKKEFDHVATITKQQAQRVFNELVLPMNSSTHGGFPQYQLWRVVRTPGLRLPKGAEGSLRQHFLNINTLVGDVTCADGINWVLHFITKDLGVPLRQGFQYRGTTVWANADHIEAVDTSNPEVWQDVLAYFKRQGHLVSGPSFLGELVSLPGIFPIKYIYSANKNMYYRLHGNMPPFLHVEYAPSLLVAPPMLASWTPEPVEAHEAGEATAPEQVRAEAAEAPALLQAGEADAPWPGRAGEAESSEQLQLDEADAPGLSQAQEAELPELVQADLPKWKKLNLSPEEKMARARTWNWQKKAWHANSGKGKKILHHKDAVGRAKKRFPPKPAEKMAGH</sequence>
<proteinExistence type="predicted"/>